<dbReference type="GO" id="GO:0016020">
    <property type="term" value="C:membrane"/>
    <property type="evidence" value="ECO:0007669"/>
    <property type="project" value="UniProtKB-SubCell"/>
</dbReference>
<evidence type="ECO:0000256" key="4">
    <source>
        <dbReference type="ARBA" id="ARBA00023136"/>
    </source>
</evidence>
<dbReference type="InterPro" id="IPR007016">
    <property type="entry name" value="O-antigen_ligase-rel_domated"/>
</dbReference>
<comment type="subcellular location">
    <subcellularLocation>
        <location evidence="1">Membrane</location>
        <topology evidence="1">Multi-pass membrane protein</topology>
    </subcellularLocation>
</comment>
<dbReference type="InterPro" id="IPR051533">
    <property type="entry name" value="WaaL-like"/>
</dbReference>
<gene>
    <name evidence="7" type="ORF">A2319_04270</name>
</gene>
<dbReference type="EMBL" id="MHKI01000006">
    <property type="protein sequence ID" value="OGY87637.1"/>
    <property type="molecule type" value="Genomic_DNA"/>
</dbReference>
<feature type="transmembrane region" description="Helical" evidence="5">
    <location>
        <begin position="393"/>
        <end position="424"/>
    </location>
</feature>
<sequence>MSKNKLKKISTYLLGALIVFLPWQTRLILIPGELKNSFWEYGTVSLYALDFLMMFFLFVSSGYLILQYEKEKKIWTLGTLLALFILLIAFLSLNFSTNHLAGLFWLIKLSEAVLFFLVITQLKPNFKIVNKSLVIAGVLQGILAIYQGITQQVFASPWLGMSAQLPGTLGVQVVETATARILRSYGSLPHPNMLAGFLVITILAAIFLLMTQKKYWQQGFLFLALLIMSAGLWLTFARQALLALGIVILLTIGYTFISKKIFPKNLTLGMLAVVFPLVILSLIFPQTILTRVSAQTRLEQKSLQERQDYTRDALKILQKNWITGVAIGNYTAYQNRQDQDHHQEQPGWAYQPVHNIYLLVFTELGIFGLLAFLLFLFSLFFKANWQNEAELQGILSLLALLVIGFFDHYLWSLSFGLLLFWLVAGLLESNKSSKA</sequence>
<feature type="transmembrane region" description="Helical" evidence="5">
    <location>
        <begin position="218"/>
        <end position="234"/>
    </location>
</feature>
<protein>
    <recommendedName>
        <fullName evidence="6">O-antigen ligase-related domain-containing protein</fullName>
    </recommendedName>
</protein>
<keyword evidence="2 5" id="KW-0812">Transmembrane</keyword>
<feature type="transmembrane region" description="Helical" evidence="5">
    <location>
        <begin position="356"/>
        <end position="381"/>
    </location>
</feature>
<evidence type="ECO:0000256" key="2">
    <source>
        <dbReference type="ARBA" id="ARBA00022692"/>
    </source>
</evidence>
<proteinExistence type="predicted"/>
<feature type="transmembrane region" description="Helical" evidence="5">
    <location>
        <begin position="44"/>
        <end position="66"/>
    </location>
</feature>
<feature type="transmembrane region" description="Helical" evidence="5">
    <location>
        <begin position="99"/>
        <end position="120"/>
    </location>
</feature>
<keyword evidence="4 5" id="KW-0472">Membrane</keyword>
<feature type="transmembrane region" description="Helical" evidence="5">
    <location>
        <begin position="12"/>
        <end position="32"/>
    </location>
</feature>
<evidence type="ECO:0000256" key="1">
    <source>
        <dbReference type="ARBA" id="ARBA00004141"/>
    </source>
</evidence>
<dbReference type="PANTHER" id="PTHR37422">
    <property type="entry name" value="TEICHURONIC ACID BIOSYNTHESIS PROTEIN TUAE"/>
    <property type="match status" value="1"/>
</dbReference>
<dbReference type="Pfam" id="PF04932">
    <property type="entry name" value="Wzy_C"/>
    <property type="match status" value="1"/>
</dbReference>
<feature type="transmembrane region" description="Helical" evidence="5">
    <location>
        <begin position="269"/>
        <end position="289"/>
    </location>
</feature>
<keyword evidence="3 5" id="KW-1133">Transmembrane helix</keyword>
<feature type="transmembrane region" description="Helical" evidence="5">
    <location>
        <begin position="193"/>
        <end position="211"/>
    </location>
</feature>
<name>A0A1G2BHE6_9BACT</name>
<feature type="transmembrane region" description="Helical" evidence="5">
    <location>
        <begin position="240"/>
        <end position="257"/>
    </location>
</feature>
<evidence type="ECO:0000259" key="6">
    <source>
        <dbReference type="Pfam" id="PF04932"/>
    </source>
</evidence>
<feature type="domain" description="O-antigen ligase-related" evidence="6">
    <location>
        <begin position="223"/>
        <end position="373"/>
    </location>
</feature>
<feature type="transmembrane region" description="Helical" evidence="5">
    <location>
        <begin position="73"/>
        <end position="93"/>
    </location>
</feature>
<evidence type="ECO:0000256" key="3">
    <source>
        <dbReference type="ARBA" id="ARBA00022989"/>
    </source>
</evidence>
<evidence type="ECO:0000313" key="7">
    <source>
        <dbReference type="EMBL" id="OGY87637.1"/>
    </source>
</evidence>
<evidence type="ECO:0000256" key="5">
    <source>
        <dbReference type="SAM" id="Phobius"/>
    </source>
</evidence>
<comment type="caution">
    <text evidence="7">The sequence shown here is derived from an EMBL/GenBank/DDBJ whole genome shotgun (WGS) entry which is preliminary data.</text>
</comment>
<reference evidence="7 8" key="1">
    <citation type="journal article" date="2016" name="Nat. Commun.">
        <title>Thousands of microbial genomes shed light on interconnected biogeochemical processes in an aquifer system.</title>
        <authorList>
            <person name="Anantharaman K."/>
            <person name="Brown C.T."/>
            <person name="Hug L.A."/>
            <person name="Sharon I."/>
            <person name="Castelle C.J."/>
            <person name="Probst A.J."/>
            <person name="Thomas B.C."/>
            <person name="Singh A."/>
            <person name="Wilkins M.J."/>
            <person name="Karaoz U."/>
            <person name="Brodie E.L."/>
            <person name="Williams K.H."/>
            <person name="Hubbard S.S."/>
            <person name="Banfield J.F."/>
        </authorList>
    </citation>
    <scope>NUCLEOTIDE SEQUENCE [LARGE SCALE GENOMIC DNA]</scope>
</reference>
<evidence type="ECO:0000313" key="8">
    <source>
        <dbReference type="Proteomes" id="UP000176420"/>
    </source>
</evidence>
<dbReference type="Proteomes" id="UP000176420">
    <property type="component" value="Unassembled WGS sequence"/>
</dbReference>
<dbReference type="PANTHER" id="PTHR37422:SF13">
    <property type="entry name" value="LIPOPOLYSACCHARIDE BIOSYNTHESIS PROTEIN PA4999-RELATED"/>
    <property type="match status" value="1"/>
</dbReference>
<organism evidence="7 8">
    <name type="scientific">Candidatus Kerfeldbacteria bacterium RIFOXYB2_FULL_38_14</name>
    <dbReference type="NCBI Taxonomy" id="1798547"/>
    <lineage>
        <taxon>Bacteria</taxon>
        <taxon>Candidatus Kerfeldiibacteriota</taxon>
    </lineage>
</organism>
<dbReference type="AlphaFoldDB" id="A0A1G2BHE6"/>
<accession>A0A1G2BHE6</accession>
<feature type="transmembrane region" description="Helical" evidence="5">
    <location>
        <begin position="132"/>
        <end position="149"/>
    </location>
</feature>